<dbReference type="Pfam" id="PF13302">
    <property type="entry name" value="Acetyltransf_3"/>
    <property type="match status" value="1"/>
</dbReference>
<organism evidence="5 6">
    <name type="scientific">Boudabousia liubingyangii</name>
    <dbReference type="NCBI Taxonomy" id="1921764"/>
    <lineage>
        <taxon>Bacteria</taxon>
        <taxon>Bacillati</taxon>
        <taxon>Actinomycetota</taxon>
        <taxon>Actinomycetes</taxon>
        <taxon>Actinomycetales</taxon>
        <taxon>Actinomycetaceae</taxon>
        <taxon>Boudabousia</taxon>
    </lineage>
</organism>
<dbReference type="PANTHER" id="PTHR43792">
    <property type="entry name" value="GNAT FAMILY, PUTATIVE (AFU_ORTHOLOGUE AFUA_3G00765)-RELATED-RELATED"/>
    <property type="match status" value="1"/>
</dbReference>
<dbReference type="Gene3D" id="3.40.630.30">
    <property type="match status" value="1"/>
</dbReference>
<sequence>MQFETKHLLLRPWTEADAEDLYLYASDPDIGPIAGWPAHRSVEESRISIRKFFSVRPHAYAVCLKSDNRPIGAIELKMGEHTDLTEKDDECELGYWIGKPFWGQGLIPEAARVMLHFAFEDLGMTKVFCAYYDGNEKSKRVQEKLGFTHQWTTEGIELPLLNEVRTGHVNAMTKAEWLGLIA</sequence>
<dbReference type="InterPro" id="IPR000182">
    <property type="entry name" value="GNAT_dom"/>
</dbReference>
<reference evidence="5 6" key="1">
    <citation type="submission" date="2016-11" db="EMBL/GenBank/DDBJ databases">
        <title>Actinomyces gypaetusis sp. nov. isolated from the vulture Gypaetus barbatus in Qinghai Tibet Plateau China.</title>
        <authorList>
            <person name="Meng X."/>
        </authorList>
    </citation>
    <scope>NUCLEOTIDE SEQUENCE [LARGE SCALE GENOMIC DNA]</scope>
    <source>
        <strain evidence="5 6">VUL4_2</strain>
    </source>
</reference>
<evidence type="ECO:0000313" key="5">
    <source>
        <dbReference type="EMBL" id="OKL47918.1"/>
    </source>
</evidence>
<comment type="caution">
    <text evidence="5">The sequence shown here is derived from an EMBL/GenBank/DDBJ whole genome shotgun (WGS) entry which is preliminary data.</text>
</comment>
<feature type="domain" description="N-acetyltransferase" evidence="4">
    <location>
        <begin position="8"/>
        <end position="165"/>
    </location>
</feature>
<accession>A0A1Q5PLJ0</accession>
<proteinExistence type="inferred from homology"/>
<comment type="similarity">
    <text evidence="3">Belongs to the acetyltransferase family. RimJ subfamily.</text>
</comment>
<dbReference type="EMBL" id="MQSV01000003">
    <property type="protein sequence ID" value="OKL47918.1"/>
    <property type="molecule type" value="Genomic_DNA"/>
</dbReference>
<evidence type="ECO:0000259" key="4">
    <source>
        <dbReference type="PROSITE" id="PS51186"/>
    </source>
</evidence>
<keyword evidence="2" id="KW-0012">Acyltransferase</keyword>
<protein>
    <submittedName>
        <fullName evidence="5">GNAT family N-acetyltransferase</fullName>
    </submittedName>
</protein>
<dbReference type="PANTHER" id="PTHR43792:SF8">
    <property type="entry name" value="[RIBOSOMAL PROTEIN US5]-ALANINE N-ACETYLTRANSFERASE"/>
    <property type="match status" value="1"/>
</dbReference>
<evidence type="ECO:0000313" key="6">
    <source>
        <dbReference type="Proteomes" id="UP000186785"/>
    </source>
</evidence>
<dbReference type="RefSeq" id="WP_073709278.1">
    <property type="nucleotide sequence ID" value="NZ_MQSV01000003.1"/>
</dbReference>
<gene>
    <name evidence="5" type="ORF">BSR29_05390</name>
</gene>
<dbReference type="InterPro" id="IPR016181">
    <property type="entry name" value="Acyl_CoA_acyltransferase"/>
</dbReference>
<dbReference type="InterPro" id="IPR051531">
    <property type="entry name" value="N-acetyltransferase"/>
</dbReference>
<dbReference type="PROSITE" id="PS51186">
    <property type="entry name" value="GNAT"/>
    <property type="match status" value="1"/>
</dbReference>
<dbReference type="SUPFAM" id="SSF55729">
    <property type="entry name" value="Acyl-CoA N-acyltransferases (Nat)"/>
    <property type="match status" value="1"/>
</dbReference>
<name>A0A1Q5PLJ0_9ACTO</name>
<evidence type="ECO:0000256" key="3">
    <source>
        <dbReference type="ARBA" id="ARBA00038502"/>
    </source>
</evidence>
<dbReference type="GO" id="GO:0016747">
    <property type="term" value="F:acyltransferase activity, transferring groups other than amino-acyl groups"/>
    <property type="evidence" value="ECO:0007669"/>
    <property type="project" value="InterPro"/>
</dbReference>
<dbReference type="Proteomes" id="UP000186785">
    <property type="component" value="Unassembled WGS sequence"/>
</dbReference>
<evidence type="ECO:0000256" key="1">
    <source>
        <dbReference type="ARBA" id="ARBA00022679"/>
    </source>
</evidence>
<dbReference type="AlphaFoldDB" id="A0A1Q5PLJ0"/>
<keyword evidence="6" id="KW-1185">Reference proteome</keyword>
<keyword evidence="1 5" id="KW-0808">Transferase</keyword>
<dbReference type="OrthoDB" id="4142102at2"/>
<evidence type="ECO:0000256" key="2">
    <source>
        <dbReference type="ARBA" id="ARBA00023315"/>
    </source>
</evidence>